<proteinExistence type="predicted"/>
<evidence type="ECO:0000256" key="2">
    <source>
        <dbReference type="SAM" id="SignalP"/>
    </source>
</evidence>
<keyword evidence="1" id="KW-0472">Membrane</keyword>
<dbReference type="AlphaFoldDB" id="A0A562R9M3"/>
<feature type="domain" description="Ice-binding protein C-terminal" evidence="3">
    <location>
        <begin position="156"/>
        <end position="180"/>
    </location>
</feature>
<name>A0A562R9M3_9BURK</name>
<evidence type="ECO:0000256" key="1">
    <source>
        <dbReference type="SAM" id="Phobius"/>
    </source>
</evidence>
<dbReference type="Pfam" id="PF07589">
    <property type="entry name" value="PEP-CTERM"/>
    <property type="match status" value="1"/>
</dbReference>
<keyword evidence="2" id="KW-0732">Signal</keyword>
<dbReference type="EMBL" id="VLLB01000004">
    <property type="protein sequence ID" value="TWI65130.1"/>
    <property type="molecule type" value="Genomic_DNA"/>
</dbReference>
<comment type="caution">
    <text evidence="4">The sequence shown here is derived from an EMBL/GenBank/DDBJ whole genome shotgun (WGS) entry which is preliminary data.</text>
</comment>
<dbReference type="NCBIfam" id="TIGR02595">
    <property type="entry name" value="PEP_CTERM"/>
    <property type="match status" value="1"/>
</dbReference>
<dbReference type="NCBIfam" id="NF038126">
    <property type="entry name" value="PEP_CTERM_FxDxF"/>
    <property type="match status" value="1"/>
</dbReference>
<sequence>MKKILQLCLVAALAIGGNALAAPIVNQSSTFDVSQTLDDAGSFDFYRTFSTSAAALGAGKNVFSDHYAFVLDSAATAAGQMTSVKYRNGTGLVITGFNLREADGDLVLAGTLDNPADQSWVFDGTSALSGGSYFLEVNGYATAASASYSGTLTVSAVPEPGSLALMLGGLSVLGLALRRRRA</sequence>
<keyword evidence="1" id="KW-1133">Transmembrane helix</keyword>
<dbReference type="InterPro" id="IPR013424">
    <property type="entry name" value="Ice-binding_C"/>
</dbReference>
<accession>A0A562R9M3</accession>
<reference evidence="4 5" key="1">
    <citation type="journal article" date="2015" name="Stand. Genomic Sci.">
        <title>Genomic Encyclopedia of Bacterial and Archaeal Type Strains, Phase III: the genomes of soil and plant-associated and newly described type strains.</title>
        <authorList>
            <person name="Whitman W.B."/>
            <person name="Woyke T."/>
            <person name="Klenk H.P."/>
            <person name="Zhou Y."/>
            <person name="Lilburn T.G."/>
            <person name="Beck B.J."/>
            <person name="De Vos P."/>
            <person name="Vandamme P."/>
            <person name="Eisen J.A."/>
            <person name="Garrity G."/>
            <person name="Hugenholtz P."/>
            <person name="Kyrpides N.C."/>
        </authorList>
    </citation>
    <scope>NUCLEOTIDE SEQUENCE [LARGE SCALE GENOMIC DNA]</scope>
    <source>
        <strain evidence="4 5">CGMCC 1.10822</strain>
    </source>
</reference>
<dbReference type="RefSeq" id="WP_158643130.1">
    <property type="nucleotide sequence ID" value="NZ_VLLB01000004.1"/>
</dbReference>
<dbReference type="Proteomes" id="UP000318431">
    <property type="component" value="Unassembled WGS sequence"/>
</dbReference>
<organism evidence="4 5">
    <name type="scientific">Pseudoduganella lurida</name>
    <dbReference type="NCBI Taxonomy" id="1036180"/>
    <lineage>
        <taxon>Bacteria</taxon>
        <taxon>Pseudomonadati</taxon>
        <taxon>Pseudomonadota</taxon>
        <taxon>Betaproteobacteria</taxon>
        <taxon>Burkholderiales</taxon>
        <taxon>Oxalobacteraceae</taxon>
        <taxon>Telluria group</taxon>
        <taxon>Pseudoduganella</taxon>
    </lineage>
</organism>
<evidence type="ECO:0000313" key="4">
    <source>
        <dbReference type="EMBL" id="TWI65130.1"/>
    </source>
</evidence>
<evidence type="ECO:0000259" key="3">
    <source>
        <dbReference type="Pfam" id="PF07589"/>
    </source>
</evidence>
<protein>
    <submittedName>
        <fullName evidence="4">Putative secreted protein with PEP-CTERM sorting signal</fullName>
    </submittedName>
</protein>
<evidence type="ECO:0000313" key="5">
    <source>
        <dbReference type="Proteomes" id="UP000318431"/>
    </source>
</evidence>
<feature type="signal peptide" evidence="2">
    <location>
        <begin position="1"/>
        <end position="21"/>
    </location>
</feature>
<keyword evidence="1" id="KW-0812">Transmembrane</keyword>
<keyword evidence="5" id="KW-1185">Reference proteome</keyword>
<gene>
    <name evidence="4" type="ORF">IP91_02536</name>
</gene>
<feature type="transmembrane region" description="Helical" evidence="1">
    <location>
        <begin position="161"/>
        <end position="177"/>
    </location>
</feature>
<dbReference type="OrthoDB" id="8759495at2"/>
<feature type="chain" id="PRO_5022194769" evidence="2">
    <location>
        <begin position="22"/>
        <end position="182"/>
    </location>
</feature>